<dbReference type="AlphaFoldDB" id="A0AAP6HGQ6"/>
<name>A0AAP6HGQ6_RIEAN</name>
<sequence length="234" mass="26514">MNFATTKERIIQYIDFQGIKIKDFYKKTGIKRGFLDSDKLKSSVSDVFLATIFATFDNINPIWLITGEGEMLKNKQGGEVEKSKNLIPFYDDVATIGGTDLVADTYNAVSAATDYIDAGDWFPSATAAIRHYGTSMVEYPNGCILALKRIYDTNSIVWGRNYVIETDEIRVTKRMQTCKTDDECVMAYSTNTETYPDGQLVHEPFKIRKENIRRIFLVLGRVVKEYSSDPVFVG</sequence>
<proteinExistence type="predicted"/>
<protein>
    <submittedName>
        <fullName evidence="1">Uncharacterized protein</fullName>
    </submittedName>
</protein>
<gene>
    <name evidence="1" type="ORF">PG303_07190</name>
</gene>
<evidence type="ECO:0000313" key="2">
    <source>
        <dbReference type="Proteomes" id="UP001284033"/>
    </source>
</evidence>
<comment type="caution">
    <text evidence="1">The sequence shown here is derived from an EMBL/GenBank/DDBJ whole genome shotgun (WGS) entry which is preliminary data.</text>
</comment>
<accession>A0AAP6HGQ6</accession>
<dbReference type="Proteomes" id="UP001284033">
    <property type="component" value="Unassembled WGS sequence"/>
</dbReference>
<reference evidence="1" key="1">
    <citation type="submission" date="2023-01" db="EMBL/GenBank/DDBJ databases">
        <title>Genome-based studies on antimicrobial resistance profiles of Riemerella anatipestifer in China, 1994 to 2021.</title>
        <authorList>
            <person name="Yang Z."/>
            <person name="Zhu D."/>
        </authorList>
    </citation>
    <scope>NUCLEOTIDE SEQUENCE</scope>
    <source>
        <strain evidence="1">RCAD1218</strain>
    </source>
</reference>
<organism evidence="1 2">
    <name type="scientific">Riemerella anatipestifer</name>
    <name type="common">Moraxella anatipestifer</name>
    <dbReference type="NCBI Taxonomy" id="34085"/>
    <lineage>
        <taxon>Bacteria</taxon>
        <taxon>Pseudomonadati</taxon>
        <taxon>Bacteroidota</taxon>
        <taxon>Flavobacteriia</taxon>
        <taxon>Flavobacteriales</taxon>
        <taxon>Weeksellaceae</taxon>
        <taxon>Riemerella</taxon>
    </lineage>
</organism>
<dbReference type="EMBL" id="JAQZHK010000005">
    <property type="protein sequence ID" value="MDY3512995.1"/>
    <property type="molecule type" value="Genomic_DNA"/>
</dbReference>
<evidence type="ECO:0000313" key="1">
    <source>
        <dbReference type="EMBL" id="MDY3512995.1"/>
    </source>
</evidence>